<keyword evidence="2" id="KW-1185">Reference proteome</keyword>
<gene>
    <name evidence="1" type="ORF">BDY19DRAFT_955260</name>
</gene>
<protein>
    <submittedName>
        <fullName evidence="1">MFS general substrate transporter</fullName>
    </submittedName>
</protein>
<evidence type="ECO:0000313" key="2">
    <source>
        <dbReference type="Proteomes" id="UP001055072"/>
    </source>
</evidence>
<accession>A0ACB8TZ88</accession>
<dbReference type="EMBL" id="MU274918">
    <property type="protein sequence ID" value="KAI0087348.1"/>
    <property type="molecule type" value="Genomic_DNA"/>
</dbReference>
<proteinExistence type="predicted"/>
<evidence type="ECO:0000313" key="1">
    <source>
        <dbReference type="EMBL" id="KAI0087348.1"/>
    </source>
</evidence>
<sequence>MSLTEVQSVHSTRLESLHHTNLSSISVRAALAPPSDQDGGGLRKVHINKGDIEMAQLPGPPIGSSGSTRNTAEGITPLDTVSTHQKQKPSSAKSAAFIQFAVLCWTLFLAGWNDGTTGPLLPRIQENYHVGYAIVSLLFVFGCLGCIGGALANVHLTEKLGLGKTLVLGCLSQLVGYALMAPAPPFPVFVLGYVFNSFGLSLQDAGANGYVASLKDNAETKMGVIHAAYGIGALIAPLPATQFSNMPRWSFQYLISVGIAISNLIALIAVFRGRRQDECLADIGQTPTESASSDENKYRQIFRLREVHVLALFALIYVGVEVTIAGWSVTYILNVRGGGKNSGYVSSGFFGGLTFGRVALLPLNKKIGERNAVFIYTVLAIALEFIIWFVPSLTGGAVAVSFIGVFLGPIYPLLMNHSGRILPHWLLTGSIGWIGGVGAAGSAFVPFITGALASKEGIAALQPLMIAMMAAMFLLWALVPSLPRRVD</sequence>
<organism evidence="1 2">
    <name type="scientific">Irpex rosettiformis</name>
    <dbReference type="NCBI Taxonomy" id="378272"/>
    <lineage>
        <taxon>Eukaryota</taxon>
        <taxon>Fungi</taxon>
        <taxon>Dikarya</taxon>
        <taxon>Basidiomycota</taxon>
        <taxon>Agaricomycotina</taxon>
        <taxon>Agaricomycetes</taxon>
        <taxon>Polyporales</taxon>
        <taxon>Irpicaceae</taxon>
        <taxon>Irpex</taxon>
    </lineage>
</organism>
<reference evidence="1" key="1">
    <citation type="journal article" date="2021" name="Environ. Microbiol.">
        <title>Gene family expansions and transcriptome signatures uncover fungal adaptations to wood decay.</title>
        <authorList>
            <person name="Hage H."/>
            <person name="Miyauchi S."/>
            <person name="Viragh M."/>
            <person name="Drula E."/>
            <person name="Min B."/>
            <person name="Chaduli D."/>
            <person name="Navarro D."/>
            <person name="Favel A."/>
            <person name="Norest M."/>
            <person name="Lesage-Meessen L."/>
            <person name="Balint B."/>
            <person name="Merenyi Z."/>
            <person name="de Eugenio L."/>
            <person name="Morin E."/>
            <person name="Martinez A.T."/>
            <person name="Baldrian P."/>
            <person name="Stursova M."/>
            <person name="Martinez M.J."/>
            <person name="Novotny C."/>
            <person name="Magnuson J.K."/>
            <person name="Spatafora J.W."/>
            <person name="Maurice S."/>
            <person name="Pangilinan J."/>
            <person name="Andreopoulos W."/>
            <person name="LaButti K."/>
            <person name="Hundley H."/>
            <person name="Na H."/>
            <person name="Kuo A."/>
            <person name="Barry K."/>
            <person name="Lipzen A."/>
            <person name="Henrissat B."/>
            <person name="Riley R."/>
            <person name="Ahrendt S."/>
            <person name="Nagy L.G."/>
            <person name="Grigoriev I.V."/>
            <person name="Martin F."/>
            <person name="Rosso M.N."/>
        </authorList>
    </citation>
    <scope>NUCLEOTIDE SEQUENCE</scope>
    <source>
        <strain evidence="1">CBS 384.51</strain>
    </source>
</reference>
<comment type="caution">
    <text evidence="1">The sequence shown here is derived from an EMBL/GenBank/DDBJ whole genome shotgun (WGS) entry which is preliminary data.</text>
</comment>
<name>A0ACB8TZ88_9APHY</name>
<dbReference type="Proteomes" id="UP001055072">
    <property type="component" value="Unassembled WGS sequence"/>
</dbReference>